<protein>
    <submittedName>
        <fullName evidence="1">Uncharacterized protein</fullName>
    </submittedName>
</protein>
<feature type="non-terminal residue" evidence="1">
    <location>
        <position position="1"/>
    </location>
</feature>
<sequence>TDAEQKYYDIVRHLEYRTTCFCCESRLRNRLCFSEFRITSLELWPS</sequence>
<accession>A0A4Y2VDP6</accession>
<dbReference type="EMBL" id="BGPR01046453">
    <property type="protein sequence ID" value="GBO23403.1"/>
    <property type="molecule type" value="Genomic_DNA"/>
</dbReference>
<evidence type="ECO:0000313" key="2">
    <source>
        <dbReference type="Proteomes" id="UP000499080"/>
    </source>
</evidence>
<name>A0A4Y2VDP6_ARAVE</name>
<proteinExistence type="predicted"/>
<reference evidence="1 2" key="1">
    <citation type="journal article" date="2019" name="Sci. Rep.">
        <title>Orb-weaving spider Araneus ventricosus genome elucidates the spidroin gene catalogue.</title>
        <authorList>
            <person name="Kono N."/>
            <person name="Nakamura H."/>
            <person name="Ohtoshi R."/>
            <person name="Moran D.A.P."/>
            <person name="Shinohara A."/>
            <person name="Yoshida Y."/>
            <person name="Fujiwara M."/>
            <person name="Mori M."/>
            <person name="Tomita M."/>
            <person name="Arakawa K."/>
        </authorList>
    </citation>
    <scope>NUCLEOTIDE SEQUENCE [LARGE SCALE GENOMIC DNA]</scope>
</reference>
<dbReference type="Proteomes" id="UP000499080">
    <property type="component" value="Unassembled WGS sequence"/>
</dbReference>
<dbReference type="AlphaFoldDB" id="A0A4Y2VDP6"/>
<keyword evidence="2" id="KW-1185">Reference proteome</keyword>
<comment type="caution">
    <text evidence="1">The sequence shown here is derived from an EMBL/GenBank/DDBJ whole genome shotgun (WGS) entry which is preliminary data.</text>
</comment>
<gene>
    <name evidence="1" type="ORF">AVEN_95061_1</name>
</gene>
<evidence type="ECO:0000313" key="1">
    <source>
        <dbReference type="EMBL" id="GBO23403.1"/>
    </source>
</evidence>
<organism evidence="1 2">
    <name type="scientific">Araneus ventricosus</name>
    <name type="common">Orbweaver spider</name>
    <name type="synonym">Epeira ventricosa</name>
    <dbReference type="NCBI Taxonomy" id="182803"/>
    <lineage>
        <taxon>Eukaryota</taxon>
        <taxon>Metazoa</taxon>
        <taxon>Ecdysozoa</taxon>
        <taxon>Arthropoda</taxon>
        <taxon>Chelicerata</taxon>
        <taxon>Arachnida</taxon>
        <taxon>Araneae</taxon>
        <taxon>Araneomorphae</taxon>
        <taxon>Entelegynae</taxon>
        <taxon>Araneoidea</taxon>
        <taxon>Araneidae</taxon>
        <taxon>Araneus</taxon>
    </lineage>
</organism>